<evidence type="ECO:0000256" key="4">
    <source>
        <dbReference type="ARBA" id="ARBA00022448"/>
    </source>
</evidence>
<dbReference type="InterPro" id="IPR017103">
    <property type="entry name" value="Iontropic_Glu_rcpt_pln"/>
</dbReference>
<comment type="function">
    <text evidence="15">Glutamate-gated receptor that probably acts as non-selective cation channel.</text>
</comment>
<keyword evidence="21" id="KW-1185">Reference proteome</keyword>
<dbReference type="Gene3D" id="3.40.50.2300">
    <property type="match status" value="2"/>
</dbReference>
<evidence type="ECO:0000256" key="11">
    <source>
        <dbReference type="ARBA" id="ARBA00023180"/>
    </source>
</evidence>
<evidence type="ECO:0000313" key="21">
    <source>
        <dbReference type="Proteomes" id="UP001190926"/>
    </source>
</evidence>
<dbReference type="SUPFAM" id="SSF53850">
    <property type="entry name" value="Periplasmic binding protein-like II"/>
    <property type="match status" value="1"/>
</dbReference>
<keyword evidence="11" id="KW-0325">Glycoprotein</keyword>
<keyword evidence="9 15" id="KW-0472">Membrane</keyword>
<feature type="transmembrane region" description="Helical" evidence="17">
    <location>
        <begin position="578"/>
        <end position="600"/>
    </location>
</feature>
<feature type="transmembrane region" description="Helical" evidence="17">
    <location>
        <begin position="823"/>
        <end position="844"/>
    </location>
</feature>
<keyword evidence="13 15" id="KW-0407">Ion channel</keyword>
<dbReference type="InterPro" id="IPR044440">
    <property type="entry name" value="GABAb_receptor_plant_PBP1"/>
</dbReference>
<evidence type="ECO:0000313" key="20">
    <source>
        <dbReference type="EMBL" id="KAH6821820.1"/>
    </source>
</evidence>
<gene>
    <name evidence="20" type="ORF">C2S53_008425</name>
</gene>
<feature type="signal peptide" evidence="18">
    <location>
        <begin position="1"/>
        <end position="28"/>
    </location>
</feature>
<dbReference type="SUPFAM" id="SSF53822">
    <property type="entry name" value="Periplasmic binding protein-like I"/>
    <property type="match status" value="1"/>
</dbReference>
<keyword evidence="16" id="KW-1015">Disulfide bond</keyword>
<dbReference type="Gene3D" id="3.40.190.10">
    <property type="entry name" value="Periplasmic binding protein-like II"/>
    <property type="match status" value="2"/>
</dbReference>
<comment type="caution">
    <text evidence="20">The sequence shown here is derived from an EMBL/GenBank/DDBJ whole genome shotgun (WGS) entry which is preliminary data.</text>
</comment>
<feature type="transmembrane region" description="Helical" evidence="17">
    <location>
        <begin position="642"/>
        <end position="663"/>
    </location>
</feature>
<comment type="function">
    <text evidence="14">Glutamate-gated receptor that probably acts as a non-selective cation channel. May be involved in light-signal transduction and calcium homeostasis via the regulation of calcium influx into cells.</text>
</comment>
<evidence type="ECO:0000256" key="2">
    <source>
        <dbReference type="ARBA" id="ARBA00008685"/>
    </source>
</evidence>
<keyword evidence="12 15" id="KW-1071">Ligand-gated ion channel</keyword>
<dbReference type="InterPro" id="IPR015683">
    <property type="entry name" value="Ionotropic_Glu_rcpt"/>
</dbReference>
<evidence type="ECO:0000256" key="1">
    <source>
        <dbReference type="ARBA" id="ARBA00004141"/>
    </source>
</evidence>
<evidence type="ECO:0000256" key="10">
    <source>
        <dbReference type="ARBA" id="ARBA00023170"/>
    </source>
</evidence>
<comment type="subunit">
    <text evidence="3">May form heteromers.</text>
</comment>
<keyword evidence="10 15" id="KW-0675">Receptor</keyword>
<dbReference type="InterPro" id="IPR028082">
    <property type="entry name" value="Peripla_BP_I"/>
</dbReference>
<evidence type="ECO:0000256" key="17">
    <source>
        <dbReference type="SAM" id="Phobius"/>
    </source>
</evidence>
<dbReference type="FunFam" id="3.40.190.10:FF:000103">
    <property type="entry name" value="Glutamate receptor"/>
    <property type="match status" value="1"/>
</dbReference>
<dbReference type="GO" id="GO:0016020">
    <property type="term" value="C:membrane"/>
    <property type="evidence" value="ECO:0007669"/>
    <property type="project" value="UniProtKB-SubCell"/>
</dbReference>
<keyword evidence="5 17" id="KW-0812">Transmembrane</keyword>
<evidence type="ECO:0000256" key="3">
    <source>
        <dbReference type="ARBA" id="ARBA00011095"/>
    </source>
</evidence>
<dbReference type="Gene3D" id="1.10.287.70">
    <property type="match status" value="1"/>
</dbReference>
<evidence type="ECO:0000256" key="18">
    <source>
        <dbReference type="SAM" id="SignalP"/>
    </source>
</evidence>
<name>A0AAD4IV80_PERFH</name>
<dbReference type="Proteomes" id="UP001190926">
    <property type="component" value="Unassembled WGS sequence"/>
</dbReference>
<keyword evidence="4 15" id="KW-0813">Transport</keyword>
<dbReference type="AlphaFoldDB" id="A0AAD4IV80"/>
<dbReference type="FunFam" id="3.40.50.2300:FF:000188">
    <property type="entry name" value="Glutamate receptor"/>
    <property type="match status" value="1"/>
</dbReference>
<dbReference type="Pfam" id="PF00060">
    <property type="entry name" value="Lig_chan"/>
    <property type="match status" value="1"/>
</dbReference>
<evidence type="ECO:0000256" key="5">
    <source>
        <dbReference type="ARBA" id="ARBA00022692"/>
    </source>
</evidence>
<comment type="subcellular location">
    <subcellularLocation>
        <location evidence="1">Membrane</location>
        <topology evidence="1">Multi-pass membrane protein</topology>
    </subcellularLocation>
</comment>
<proteinExistence type="inferred from homology"/>
<dbReference type="PANTHER" id="PTHR34836:SF1">
    <property type="entry name" value="OS09G0428600 PROTEIN"/>
    <property type="match status" value="1"/>
</dbReference>
<protein>
    <recommendedName>
        <fullName evidence="15">Glutamate receptor</fullName>
    </recommendedName>
</protein>
<evidence type="ECO:0000259" key="19">
    <source>
        <dbReference type="SMART" id="SM00079"/>
    </source>
</evidence>
<feature type="chain" id="PRO_5042110826" description="Glutamate receptor" evidence="18">
    <location>
        <begin position="29"/>
        <end position="919"/>
    </location>
</feature>
<dbReference type="SMART" id="SM00079">
    <property type="entry name" value="PBPe"/>
    <property type="match status" value="1"/>
</dbReference>
<evidence type="ECO:0000256" key="7">
    <source>
        <dbReference type="ARBA" id="ARBA00022989"/>
    </source>
</evidence>
<evidence type="ECO:0000256" key="6">
    <source>
        <dbReference type="ARBA" id="ARBA00022729"/>
    </source>
</evidence>
<evidence type="ECO:0000256" key="14">
    <source>
        <dbReference type="ARBA" id="ARBA00049638"/>
    </source>
</evidence>
<dbReference type="InterPro" id="IPR019594">
    <property type="entry name" value="Glu/Gly-bd"/>
</dbReference>
<dbReference type="InterPro" id="IPR001828">
    <property type="entry name" value="ANF_lig-bd_rcpt"/>
</dbReference>
<keyword evidence="6 18" id="KW-0732">Signal</keyword>
<evidence type="ECO:0000256" key="12">
    <source>
        <dbReference type="ARBA" id="ARBA00023286"/>
    </source>
</evidence>
<evidence type="ECO:0000256" key="15">
    <source>
        <dbReference type="PIRNR" id="PIRNR037090"/>
    </source>
</evidence>
<feature type="domain" description="Ionotropic glutamate receptor C-terminal" evidence="19">
    <location>
        <begin position="453"/>
        <end position="799"/>
    </location>
</feature>
<dbReference type="FunFam" id="1.10.287.70:FF:000037">
    <property type="entry name" value="Glutamate receptor"/>
    <property type="match status" value="1"/>
</dbReference>
<comment type="similarity">
    <text evidence="2 15">Belongs to the glutamate-gated ion channel (TC 1.A.10.1) family.</text>
</comment>
<dbReference type="CDD" id="cd19990">
    <property type="entry name" value="PBP1_GABAb_receptor_plant"/>
    <property type="match status" value="1"/>
</dbReference>
<evidence type="ECO:0000256" key="8">
    <source>
        <dbReference type="ARBA" id="ARBA00023065"/>
    </source>
</evidence>
<dbReference type="EMBL" id="SDAM02001843">
    <property type="protein sequence ID" value="KAH6821820.1"/>
    <property type="molecule type" value="Genomic_DNA"/>
</dbReference>
<accession>A0AAD4IV80</accession>
<keyword evidence="7 17" id="KW-1133">Transmembrane helix</keyword>
<dbReference type="PANTHER" id="PTHR34836">
    <property type="entry name" value="OS06G0188250 PROTEIN"/>
    <property type="match status" value="1"/>
</dbReference>
<evidence type="ECO:0000256" key="13">
    <source>
        <dbReference type="ARBA" id="ARBA00023303"/>
    </source>
</evidence>
<feature type="disulfide bond" evidence="16">
    <location>
        <begin position="748"/>
        <end position="802"/>
    </location>
</feature>
<dbReference type="Pfam" id="PF10613">
    <property type="entry name" value="Lig_chan-Glu_bd"/>
    <property type="match status" value="1"/>
</dbReference>
<evidence type="ECO:0000256" key="9">
    <source>
        <dbReference type="ARBA" id="ARBA00023136"/>
    </source>
</evidence>
<keyword evidence="8 15" id="KW-0406">Ion transport</keyword>
<dbReference type="InterPro" id="IPR001320">
    <property type="entry name" value="Iontro_rcpt_C"/>
</dbReference>
<evidence type="ECO:0000256" key="16">
    <source>
        <dbReference type="PIRSR" id="PIRSR037090-50"/>
    </source>
</evidence>
<dbReference type="Pfam" id="PF01094">
    <property type="entry name" value="ANF_receptor"/>
    <property type="match status" value="1"/>
</dbReference>
<sequence>MVMHSNMQILKLWLVHVLLLEMFDLSRSKGLMRKADVGVILDLQTSVGKIYKSCISMAIEDFYSKNSYNTMIVPHFRDSRTDVVAAASAAIDLLKNTQVMAIFGPQRSTQADFVIDICDKVKVPIISPATSPAVSPQESPYFVRSAWSSASQAEAISAIVNKFNWREIVLIYEDSNFGSGLVPFLTKNLLESNALVSNITVISPSTGNDRMLEQLYELKKMQTRVFVVHMLPSLASLFFKKAKEAGMMKEGYVWIVSDVLTSLLDSVDPETIEAMQGVVGVKAYIPRSNELNNFIRRWKKRFHKENPEMETTELNVFGLWAYDSIIALAQAVERAGATSPNFKKVANRGNLTDLEAIGTSNTGPSLVRFIRNFTSKGLSGDFIISNGELQPSAFEIMNVIGRGGNRVGFWTQKYGFSMKPKGNDPNQNLGAIVWPGQTSKVPKGWEVSANANKLRVGVPIRTRTSELINVEIDNKTNHVNATGFCIDVFEEVMSSMPYPVQFDYIPFDNSDGISTGYHYDDLIHQLSLKKYDAVVADVTMSATRSQEVDFTIPYIDSGVSTVVLIEDNKNAWIFMKPLTVGLWLTIGAFFLFTGFVVWALEHRVNEEFRGPPLQQFGMIFWFSFSTLVYAHKEKVKSNLSRFVVIVWLFVVLVLTSSYTASLASMLTVQQLDPTDIRDLTKKGEYVGYKESHFVREYLDSTKSDKSKFRIYSSFEEYDEALSKGSGKGGVGAIADNVPSIRLFVSQYCHKYTVIGTYRKSGFGFAFQKGSPLAPDASRAIMKVRENGKMEEISRKWFGEEGCSSRNGTAVASKSLNLDHFKGLFVISGISSLSALAISLFTFFYKNRHVLASHVSFKRKLSDLAGAFDCERDEKSSSSSSKETRTVFEEIVAAENPAITILCDEEGMFSPSIELVVTRA</sequence>
<organism evidence="20 21">
    <name type="scientific">Perilla frutescens var. hirtella</name>
    <name type="common">Perilla citriodora</name>
    <name type="synonym">Perilla setoyensis</name>
    <dbReference type="NCBI Taxonomy" id="608512"/>
    <lineage>
        <taxon>Eukaryota</taxon>
        <taxon>Viridiplantae</taxon>
        <taxon>Streptophyta</taxon>
        <taxon>Embryophyta</taxon>
        <taxon>Tracheophyta</taxon>
        <taxon>Spermatophyta</taxon>
        <taxon>Magnoliopsida</taxon>
        <taxon>eudicotyledons</taxon>
        <taxon>Gunneridae</taxon>
        <taxon>Pentapetalae</taxon>
        <taxon>asterids</taxon>
        <taxon>lamiids</taxon>
        <taxon>Lamiales</taxon>
        <taxon>Lamiaceae</taxon>
        <taxon>Nepetoideae</taxon>
        <taxon>Elsholtzieae</taxon>
        <taxon>Perilla</taxon>
    </lineage>
</organism>
<dbReference type="PIRSF" id="PIRSF037090">
    <property type="entry name" value="Iontro_Glu-like_rcpt_pln"/>
    <property type="match status" value="1"/>
</dbReference>
<dbReference type="GO" id="GO:0015276">
    <property type="term" value="F:ligand-gated monoatomic ion channel activity"/>
    <property type="evidence" value="ECO:0007669"/>
    <property type="project" value="InterPro"/>
</dbReference>
<reference evidence="20 21" key="1">
    <citation type="journal article" date="2021" name="Nat. Commun.">
        <title>Incipient diploidization of the medicinal plant Perilla within 10,000 years.</title>
        <authorList>
            <person name="Zhang Y."/>
            <person name="Shen Q."/>
            <person name="Leng L."/>
            <person name="Zhang D."/>
            <person name="Chen S."/>
            <person name="Shi Y."/>
            <person name="Ning Z."/>
            <person name="Chen S."/>
        </authorList>
    </citation>
    <scope>NUCLEOTIDE SEQUENCE [LARGE SCALE GENOMIC DNA]</scope>
    <source>
        <strain evidence="21">cv. PC099</strain>
    </source>
</reference>
<dbReference type="CDD" id="cd13686">
    <property type="entry name" value="GluR_Plant"/>
    <property type="match status" value="1"/>
</dbReference>